<dbReference type="HOGENOM" id="CLU_077466_0_0_1"/>
<keyword evidence="2" id="KW-0812">Transmembrane</keyword>
<keyword evidence="2" id="KW-1133">Transmembrane helix</keyword>
<reference evidence="4" key="2">
    <citation type="submission" date="2015-01" db="EMBL/GenBank/DDBJ databases">
        <title>Evolutionary Origins and Diversification of the Mycorrhizal Mutualists.</title>
        <authorList>
            <consortium name="DOE Joint Genome Institute"/>
            <consortium name="Mycorrhizal Genomics Consortium"/>
            <person name="Kohler A."/>
            <person name="Kuo A."/>
            <person name="Nagy L.G."/>
            <person name="Floudas D."/>
            <person name="Copeland A."/>
            <person name="Barry K.W."/>
            <person name="Cichocki N."/>
            <person name="Veneault-Fourrey C."/>
            <person name="LaButti K."/>
            <person name="Lindquist E.A."/>
            <person name="Lipzen A."/>
            <person name="Lundell T."/>
            <person name="Morin E."/>
            <person name="Murat C."/>
            <person name="Riley R."/>
            <person name="Ohm R."/>
            <person name="Sun H."/>
            <person name="Tunlid A."/>
            <person name="Henrissat B."/>
            <person name="Grigoriev I.V."/>
            <person name="Hibbett D.S."/>
            <person name="Martin F."/>
        </authorList>
    </citation>
    <scope>NUCLEOTIDE SEQUENCE [LARGE SCALE GENOMIC DNA]</scope>
    <source>
        <strain evidence="4">LaAM-08-1</strain>
    </source>
</reference>
<organism evidence="3 4">
    <name type="scientific">Laccaria amethystina LaAM-08-1</name>
    <dbReference type="NCBI Taxonomy" id="1095629"/>
    <lineage>
        <taxon>Eukaryota</taxon>
        <taxon>Fungi</taxon>
        <taxon>Dikarya</taxon>
        <taxon>Basidiomycota</taxon>
        <taxon>Agaricomycotina</taxon>
        <taxon>Agaricomycetes</taxon>
        <taxon>Agaricomycetidae</taxon>
        <taxon>Agaricales</taxon>
        <taxon>Agaricineae</taxon>
        <taxon>Hydnangiaceae</taxon>
        <taxon>Laccaria</taxon>
    </lineage>
</organism>
<protein>
    <submittedName>
        <fullName evidence="3">Uncharacterized protein</fullName>
    </submittedName>
</protein>
<dbReference type="EMBL" id="KN838733">
    <property type="protein sequence ID" value="KIJ96100.1"/>
    <property type="molecule type" value="Genomic_DNA"/>
</dbReference>
<feature type="region of interest" description="Disordered" evidence="1">
    <location>
        <begin position="53"/>
        <end position="93"/>
    </location>
</feature>
<dbReference type="AlphaFoldDB" id="A0A0C9WUT3"/>
<dbReference type="OrthoDB" id="5346979at2759"/>
<name>A0A0C9WUT3_9AGAR</name>
<evidence type="ECO:0000313" key="4">
    <source>
        <dbReference type="Proteomes" id="UP000054477"/>
    </source>
</evidence>
<reference evidence="3 4" key="1">
    <citation type="submission" date="2014-04" db="EMBL/GenBank/DDBJ databases">
        <authorList>
            <consortium name="DOE Joint Genome Institute"/>
            <person name="Kuo A."/>
            <person name="Kohler A."/>
            <person name="Nagy L.G."/>
            <person name="Floudas D."/>
            <person name="Copeland A."/>
            <person name="Barry K.W."/>
            <person name="Cichocki N."/>
            <person name="Veneault-Fourrey C."/>
            <person name="LaButti K."/>
            <person name="Lindquist E.A."/>
            <person name="Lipzen A."/>
            <person name="Lundell T."/>
            <person name="Morin E."/>
            <person name="Murat C."/>
            <person name="Sun H."/>
            <person name="Tunlid A."/>
            <person name="Henrissat B."/>
            <person name="Grigoriev I.V."/>
            <person name="Hibbett D.S."/>
            <person name="Martin F."/>
            <person name="Nordberg H.P."/>
            <person name="Cantor M.N."/>
            <person name="Hua S.X."/>
        </authorList>
    </citation>
    <scope>NUCLEOTIDE SEQUENCE [LARGE SCALE GENOMIC DNA]</scope>
    <source>
        <strain evidence="3 4">LaAM-08-1</strain>
    </source>
</reference>
<gene>
    <name evidence="3" type="ORF">K443DRAFT_107799</name>
</gene>
<proteinExistence type="predicted"/>
<keyword evidence="4" id="KW-1185">Reference proteome</keyword>
<evidence type="ECO:0000256" key="2">
    <source>
        <dbReference type="SAM" id="Phobius"/>
    </source>
</evidence>
<dbReference type="Proteomes" id="UP000054477">
    <property type="component" value="Unassembled WGS sequence"/>
</dbReference>
<accession>A0A0C9WUT3</accession>
<feature type="transmembrane region" description="Helical" evidence="2">
    <location>
        <begin position="23"/>
        <end position="44"/>
    </location>
</feature>
<evidence type="ECO:0000256" key="1">
    <source>
        <dbReference type="SAM" id="MobiDB-lite"/>
    </source>
</evidence>
<evidence type="ECO:0000313" key="3">
    <source>
        <dbReference type="EMBL" id="KIJ96100.1"/>
    </source>
</evidence>
<keyword evidence="2" id="KW-0472">Membrane</keyword>
<sequence>MSTTTSTAHSSSSSATSFKKVSIRLPTSVVIGTSLAVAIPLVMLRRQRRAGLHSALNSSAPPPRMSRTSILRPSGPHASPHPTTSRTSEKQFESEFSSPGVGELISAVSKADLSSSLIGIKAFGIATCLVTVGAVTVTWSVKSALGVKDAQEFGEKMRMSFWSALPKNLLSSVYRPPATDKERHDAYEAAPFDADEGWKWVEAEKRLKRAYDEGGFPLWARTAMREAEAEARLERVRRQREMDEKAVRGS</sequence>